<evidence type="ECO:0000256" key="1">
    <source>
        <dbReference type="SAM" id="MobiDB-lite"/>
    </source>
</evidence>
<protein>
    <submittedName>
        <fullName evidence="2">Uncharacterized protein</fullName>
    </submittedName>
</protein>
<organism evidence="2 3">
    <name type="scientific">Candidatus Protofrankia californiensis</name>
    <dbReference type="NCBI Taxonomy" id="1839754"/>
    <lineage>
        <taxon>Bacteria</taxon>
        <taxon>Bacillati</taxon>
        <taxon>Actinomycetota</taxon>
        <taxon>Actinomycetes</taxon>
        <taxon>Frankiales</taxon>
        <taxon>Frankiaceae</taxon>
        <taxon>Protofrankia</taxon>
    </lineage>
</organism>
<sequence>MRSGMTAATTAFATPTEPLTAGPPTGRQVMARHVMARRMTTGQATAGHVVLVPAGPVIAIGPSHRTGPR</sequence>
<keyword evidence="3" id="KW-1185">Reference proteome</keyword>
<reference evidence="3" key="1">
    <citation type="submission" date="2016-02" db="EMBL/GenBank/DDBJ databases">
        <authorList>
            <person name="Wibberg D."/>
        </authorList>
    </citation>
    <scope>NUCLEOTIDE SEQUENCE [LARGE SCALE GENOMIC DNA]</scope>
</reference>
<dbReference type="AlphaFoldDB" id="A0A1C3P9S5"/>
<dbReference type="Proteomes" id="UP000199013">
    <property type="component" value="Unassembled WGS sequence"/>
</dbReference>
<proteinExistence type="predicted"/>
<gene>
    <name evidence="2" type="ORF">FDG2_4886</name>
</gene>
<feature type="compositionally biased region" description="Low complexity" evidence="1">
    <location>
        <begin position="1"/>
        <end position="20"/>
    </location>
</feature>
<evidence type="ECO:0000313" key="2">
    <source>
        <dbReference type="EMBL" id="SBW26408.1"/>
    </source>
</evidence>
<dbReference type="EMBL" id="FLUV01002056">
    <property type="protein sequence ID" value="SBW26408.1"/>
    <property type="molecule type" value="Genomic_DNA"/>
</dbReference>
<accession>A0A1C3P9S5</accession>
<evidence type="ECO:0000313" key="3">
    <source>
        <dbReference type="Proteomes" id="UP000199013"/>
    </source>
</evidence>
<name>A0A1C3P9S5_9ACTN</name>
<feature type="region of interest" description="Disordered" evidence="1">
    <location>
        <begin position="1"/>
        <end position="25"/>
    </location>
</feature>